<keyword evidence="2" id="KW-1185">Reference proteome</keyword>
<dbReference type="EMBL" id="CP098755">
    <property type="protein sequence ID" value="USG65325.1"/>
    <property type="molecule type" value="Genomic_DNA"/>
</dbReference>
<dbReference type="RefSeq" id="WP_251872418.1">
    <property type="nucleotide sequence ID" value="NZ_CP098755.1"/>
</dbReference>
<evidence type="ECO:0008006" key="3">
    <source>
        <dbReference type="Google" id="ProtNLM"/>
    </source>
</evidence>
<accession>A0ABY4WDS7</accession>
<sequence>MRLVVSGQEYYFEGKNFEASQIMEKVVEISRLENLVYSHMRIDGVDVYENVEQFIEDHAQTIELVEAIFITISELINDILISTGQYSERAIPELQELFEECYKGPDKDTWVKFGQLVEGIQWLQQTGVFIKENRESVNDCQIQEEIFNFANEVVLLEEAVEQQDFILLGDIIQYEILPKFQLIGNHLKNITSYEVVKHDFN</sequence>
<evidence type="ECO:0000313" key="2">
    <source>
        <dbReference type="Proteomes" id="UP001056500"/>
    </source>
</evidence>
<gene>
    <name evidence="1" type="ORF">NDK47_24990</name>
</gene>
<evidence type="ECO:0000313" key="1">
    <source>
        <dbReference type="EMBL" id="USG65325.1"/>
    </source>
</evidence>
<protein>
    <recommendedName>
        <fullName evidence="3">DUF47 domain-containing protein</fullName>
    </recommendedName>
</protein>
<name>A0ABY4WDS7_9BACL</name>
<proteinExistence type="predicted"/>
<dbReference type="Proteomes" id="UP001056500">
    <property type="component" value="Chromosome"/>
</dbReference>
<organism evidence="1 2">
    <name type="scientific">Brevibacillus ruminantium</name>
    <dbReference type="NCBI Taxonomy" id="2950604"/>
    <lineage>
        <taxon>Bacteria</taxon>
        <taxon>Bacillati</taxon>
        <taxon>Bacillota</taxon>
        <taxon>Bacilli</taxon>
        <taxon>Bacillales</taxon>
        <taxon>Paenibacillaceae</taxon>
        <taxon>Brevibacillus</taxon>
    </lineage>
</organism>
<reference evidence="1" key="1">
    <citation type="submission" date="2022-06" db="EMBL/GenBank/DDBJ databases">
        <title>Genome sequencing of Brevibacillus sp. BB3-R1.</title>
        <authorList>
            <person name="Heo J."/>
            <person name="Lee D."/>
            <person name="Won M."/>
            <person name="Han B.-H."/>
            <person name="Hong S.-B."/>
            <person name="Kwon S.-W."/>
        </authorList>
    </citation>
    <scope>NUCLEOTIDE SEQUENCE</scope>
    <source>
        <strain evidence="1">BB3-R1</strain>
    </source>
</reference>